<dbReference type="GO" id="GO:0003700">
    <property type="term" value="F:DNA-binding transcription factor activity"/>
    <property type="evidence" value="ECO:0007669"/>
    <property type="project" value="InterPro"/>
</dbReference>
<dbReference type="InterPro" id="IPR009061">
    <property type="entry name" value="DNA-bd_dom_put_sf"/>
</dbReference>
<gene>
    <name evidence="3" type="ORF">A9B99_10855</name>
</gene>
<dbReference type="OrthoDB" id="9808480at2"/>
<name>A0A1B7L0Y0_9ENTR</name>
<evidence type="ECO:0000313" key="4">
    <source>
        <dbReference type="Proteomes" id="UP000078225"/>
    </source>
</evidence>
<dbReference type="Proteomes" id="UP000078225">
    <property type="component" value="Unassembled WGS sequence"/>
</dbReference>
<dbReference type="InterPro" id="IPR047057">
    <property type="entry name" value="MerR_fam"/>
</dbReference>
<dbReference type="PROSITE" id="PS00552">
    <property type="entry name" value="HTH_MERR_1"/>
    <property type="match status" value="1"/>
</dbReference>
<dbReference type="RefSeq" id="WP_064599131.1">
    <property type="nucleotide sequence ID" value="NZ_CP134782.1"/>
</dbReference>
<dbReference type="PROSITE" id="PS50937">
    <property type="entry name" value="HTH_MERR_2"/>
    <property type="match status" value="1"/>
</dbReference>
<dbReference type="InterPro" id="IPR000551">
    <property type="entry name" value="MerR-type_HTH_dom"/>
</dbReference>
<dbReference type="EMBL" id="LYRP01000033">
    <property type="protein sequence ID" value="OAT75953.1"/>
    <property type="molecule type" value="Genomic_DNA"/>
</dbReference>
<sequence length="126" mass="14523">MKIARFAERTQLSPYTLRYYETLGLLRIARDTSGHRQFNEKDIEWVKFITRLKETGMPLAQICAYAALREKGAVTLSQRRQMLAEHQAVLQAHIAQAQAHLQALDNKIAFYDEALREQVAHQNAQV</sequence>
<protein>
    <recommendedName>
        <fullName evidence="2">HTH merR-type domain-containing protein</fullName>
    </recommendedName>
</protein>
<dbReference type="CDD" id="cd01109">
    <property type="entry name" value="HTH_YyaN"/>
    <property type="match status" value="1"/>
</dbReference>
<dbReference type="Gene3D" id="1.10.1660.10">
    <property type="match status" value="1"/>
</dbReference>
<dbReference type="PRINTS" id="PR00040">
    <property type="entry name" value="HTHMERR"/>
</dbReference>
<evidence type="ECO:0000313" key="3">
    <source>
        <dbReference type="EMBL" id="OAT75953.1"/>
    </source>
</evidence>
<dbReference type="SMART" id="SM00422">
    <property type="entry name" value="HTH_MERR"/>
    <property type="match status" value="1"/>
</dbReference>
<dbReference type="AlphaFoldDB" id="A0A1B7L0Y0"/>
<dbReference type="SUPFAM" id="SSF46955">
    <property type="entry name" value="Putative DNA-binding domain"/>
    <property type="match status" value="1"/>
</dbReference>
<evidence type="ECO:0000259" key="2">
    <source>
        <dbReference type="PROSITE" id="PS50937"/>
    </source>
</evidence>
<keyword evidence="4" id="KW-1185">Reference proteome</keyword>
<dbReference type="Pfam" id="PF13411">
    <property type="entry name" value="MerR_1"/>
    <property type="match status" value="1"/>
</dbReference>
<keyword evidence="1" id="KW-0238">DNA-binding</keyword>
<accession>A0A1B7L0Y0</accession>
<organism evidence="3 4">
    <name type="scientific">Mangrovibacter phragmitis</name>
    <dbReference type="NCBI Taxonomy" id="1691903"/>
    <lineage>
        <taxon>Bacteria</taxon>
        <taxon>Pseudomonadati</taxon>
        <taxon>Pseudomonadota</taxon>
        <taxon>Gammaproteobacteria</taxon>
        <taxon>Enterobacterales</taxon>
        <taxon>Enterobacteriaceae</taxon>
        <taxon>Mangrovibacter</taxon>
    </lineage>
</organism>
<dbReference type="STRING" id="1691903.A9B99_10855"/>
<comment type="caution">
    <text evidence="3">The sequence shown here is derived from an EMBL/GenBank/DDBJ whole genome shotgun (WGS) entry which is preliminary data.</text>
</comment>
<reference evidence="4" key="1">
    <citation type="submission" date="2016-05" db="EMBL/GenBank/DDBJ databases">
        <authorList>
            <person name="Behera P."/>
            <person name="Vaishampayan P."/>
            <person name="Singh N."/>
            <person name="Raina V."/>
            <person name="Suar M."/>
            <person name="Pattnaik A."/>
            <person name="Rastogi G."/>
        </authorList>
    </citation>
    <scope>NUCLEOTIDE SEQUENCE [LARGE SCALE GENOMIC DNA]</scope>
    <source>
        <strain evidence="4">MP23</strain>
    </source>
</reference>
<proteinExistence type="predicted"/>
<evidence type="ECO:0000256" key="1">
    <source>
        <dbReference type="ARBA" id="ARBA00023125"/>
    </source>
</evidence>
<dbReference type="GO" id="GO:0003677">
    <property type="term" value="F:DNA binding"/>
    <property type="evidence" value="ECO:0007669"/>
    <property type="project" value="UniProtKB-KW"/>
</dbReference>
<dbReference type="PANTHER" id="PTHR30204">
    <property type="entry name" value="REDOX-CYCLING DRUG-SENSING TRANSCRIPTIONAL ACTIVATOR SOXR"/>
    <property type="match status" value="1"/>
</dbReference>
<feature type="domain" description="HTH merR-type" evidence="2">
    <location>
        <begin position="1"/>
        <end position="68"/>
    </location>
</feature>
<dbReference type="PANTHER" id="PTHR30204:SF98">
    <property type="entry name" value="HTH-TYPE TRANSCRIPTIONAL REGULATOR ADHR"/>
    <property type="match status" value="1"/>
</dbReference>